<reference evidence="2" key="2">
    <citation type="submission" date="2020-11" db="EMBL/GenBank/DDBJ databases">
        <authorList>
            <person name="McCartney M.A."/>
            <person name="Auch B."/>
            <person name="Kono T."/>
            <person name="Mallez S."/>
            <person name="Becker A."/>
            <person name="Gohl D.M."/>
            <person name="Silverstein K.A.T."/>
            <person name="Koren S."/>
            <person name="Bechman K.B."/>
            <person name="Herman A."/>
            <person name="Abrahante J.E."/>
            <person name="Garbe J."/>
        </authorList>
    </citation>
    <scope>NUCLEOTIDE SEQUENCE</scope>
    <source>
        <strain evidence="2">Duluth1</strain>
        <tissue evidence="2">Whole animal</tissue>
    </source>
</reference>
<dbReference type="AlphaFoldDB" id="A0A9D4KYN4"/>
<organism evidence="2 3">
    <name type="scientific">Dreissena polymorpha</name>
    <name type="common">Zebra mussel</name>
    <name type="synonym">Mytilus polymorpha</name>
    <dbReference type="NCBI Taxonomy" id="45954"/>
    <lineage>
        <taxon>Eukaryota</taxon>
        <taxon>Metazoa</taxon>
        <taxon>Spiralia</taxon>
        <taxon>Lophotrochozoa</taxon>
        <taxon>Mollusca</taxon>
        <taxon>Bivalvia</taxon>
        <taxon>Autobranchia</taxon>
        <taxon>Heteroconchia</taxon>
        <taxon>Euheterodonta</taxon>
        <taxon>Imparidentia</taxon>
        <taxon>Neoheterodontei</taxon>
        <taxon>Myida</taxon>
        <taxon>Dreissenoidea</taxon>
        <taxon>Dreissenidae</taxon>
        <taxon>Dreissena</taxon>
    </lineage>
</organism>
<evidence type="ECO:0000313" key="3">
    <source>
        <dbReference type="Proteomes" id="UP000828390"/>
    </source>
</evidence>
<protein>
    <recommendedName>
        <fullName evidence="1">Integrase zinc-binding domain-containing protein</fullName>
    </recommendedName>
</protein>
<name>A0A9D4KYN4_DREPO</name>
<feature type="domain" description="Integrase zinc-binding" evidence="1">
    <location>
        <begin position="2"/>
        <end position="55"/>
    </location>
</feature>
<evidence type="ECO:0000259" key="1">
    <source>
        <dbReference type="Pfam" id="PF17921"/>
    </source>
</evidence>
<dbReference type="Pfam" id="PF17921">
    <property type="entry name" value="Integrase_H2C2"/>
    <property type="match status" value="1"/>
</dbReference>
<comment type="caution">
    <text evidence="2">The sequence shown here is derived from an EMBL/GenBank/DDBJ whole genome shotgun (WGS) entry which is preliminary data.</text>
</comment>
<dbReference type="InterPro" id="IPR041588">
    <property type="entry name" value="Integrase_H2C2"/>
</dbReference>
<evidence type="ECO:0000313" key="2">
    <source>
        <dbReference type="EMBL" id="KAH3848391.1"/>
    </source>
</evidence>
<dbReference type="EMBL" id="JAIWYP010000003">
    <property type="protein sequence ID" value="KAH3848391.1"/>
    <property type="molecule type" value="Genomic_DNA"/>
</dbReference>
<dbReference type="Proteomes" id="UP000828390">
    <property type="component" value="Unassembled WGS sequence"/>
</dbReference>
<proteinExistence type="predicted"/>
<gene>
    <name evidence="2" type="ORF">DPMN_090752</name>
</gene>
<dbReference type="Gene3D" id="1.10.340.70">
    <property type="match status" value="1"/>
</dbReference>
<accession>A0A9D4KYN4</accession>
<sequence length="81" mass="9616">MKQEFMALNHDIPMAGHHGESRTIKLVQERYFLHRMSRNIVRYVSECSRFAVSKKPVRKPRGEMVLFYSIVPIENVHIDFL</sequence>
<keyword evidence="3" id="KW-1185">Reference proteome</keyword>
<reference evidence="2" key="1">
    <citation type="journal article" date="2019" name="bioRxiv">
        <title>The Genome of the Zebra Mussel, Dreissena polymorpha: A Resource for Invasive Species Research.</title>
        <authorList>
            <person name="McCartney M.A."/>
            <person name="Auch B."/>
            <person name="Kono T."/>
            <person name="Mallez S."/>
            <person name="Zhang Y."/>
            <person name="Obille A."/>
            <person name="Becker A."/>
            <person name="Abrahante J.E."/>
            <person name="Garbe J."/>
            <person name="Badalamenti J.P."/>
            <person name="Herman A."/>
            <person name="Mangelson H."/>
            <person name="Liachko I."/>
            <person name="Sullivan S."/>
            <person name="Sone E.D."/>
            <person name="Koren S."/>
            <person name="Silverstein K.A.T."/>
            <person name="Beckman K.B."/>
            <person name="Gohl D.M."/>
        </authorList>
    </citation>
    <scope>NUCLEOTIDE SEQUENCE</scope>
    <source>
        <strain evidence="2">Duluth1</strain>
        <tissue evidence="2">Whole animal</tissue>
    </source>
</reference>